<reference evidence="2" key="1">
    <citation type="submission" date="2020-10" db="EMBL/GenBank/DDBJ databases">
        <authorList>
            <person name="Han B."/>
            <person name="Lu T."/>
            <person name="Zhao Q."/>
            <person name="Huang X."/>
            <person name="Zhao Y."/>
        </authorList>
    </citation>
    <scope>NUCLEOTIDE SEQUENCE</scope>
</reference>
<dbReference type="Proteomes" id="UP000604825">
    <property type="component" value="Unassembled WGS sequence"/>
</dbReference>
<sequence length="90" mass="9795">MAALTQALVESIIRPGIRTLGRLAPWSQDTQELTLNLSLLTEAFLQLLASGLGTLALVWATVVLLGGYSTALVRMDFWFTTAIVFVETAR</sequence>
<dbReference type="AlphaFoldDB" id="A0A811RF28"/>
<evidence type="ECO:0008006" key="4">
    <source>
        <dbReference type="Google" id="ProtNLM"/>
    </source>
</evidence>
<organism evidence="2 3">
    <name type="scientific">Miscanthus lutarioriparius</name>
    <dbReference type="NCBI Taxonomy" id="422564"/>
    <lineage>
        <taxon>Eukaryota</taxon>
        <taxon>Viridiplantae</taxon>
        <taxon>Streptophyta</taxon>
        <taxon>Embryophyta</taxon>
        <taxon>Tracheophyta</taxon>
        <taxon>Spermatophyta</taxon>
        <taxon>Magnoliopsida</taxon>
        <taxon>Liliopsida</taxon>
        <taxon>Poales</taxon>
        <taxon>Poaceae</taxon>
        <taxon>PACMAD clade</taxon>
        <taxon>Panicoideae</taxon>
        <taxon>Andropogonodae</taxon>
        <taxon>Andropogoneae</taxon>
        <taxon>Saccharinae</taxon>
        <taxon>Miscanthus</taxon>
    </lineage>
</organism>
<protein>
    <recommendedName>
        <fullName evidence="4">ABC transporter permease</fullName>
    </recommendedName>
</protein>
<feature type="transmembrane region" description="Helical" evidence="1">
    <location>
        <begin position="43"/>
        <end position="65"/>
    </location>
</feature>
<dbReference type="PANTHER" id="PTHR33115">
    <property type="entry name" value="ARM REPEAT SUPERFAMILY PROTEIN"/>
    <property type="match status" value="1"/>
</dbReference>
<comment type="caution">
    <text evidence="2">The sequence shown here is derived from an EMBL/GenBank/DDBJ whole genome shotgun (WGS) entry which is preliminary data.</text>
</comment>
<keyword evidence="1" id="KW-0472">Membrane</keyword>
<keyword evidence="1" id="KW-0812">Transmembrane</keyword>
<dbReference type="OrthoDB" id="685634at2759"/>
<evidence type="ECO:0000256" key="1">
    <source>
        <dbReference type="SAM" id="Phobius"/>
    </source>
</evidence>
<accession>A0A811RF28</accession>
<name>A0A811RF28_9POAL</name>
<gene>
    <name evidence="2" type="ORF">NCGR_LOCUS52223</name>
</gene>
<proteinExistence type="predicted"/>
<keyword evidence="3" id="KW-1185">Reference proteome</keyword>
<dbReference type="EMBL" id="CAJGYO010000014">
    <property type="protein sequence ID" value="CAD6268918.1"/>
    <property type="molecule type" value="Genomic_DNA"/>
</dbReference>
<evidence type="ECO:0000313" key="2">
    <source>
        <dbReference type="EMBL" id="CAD6268918.1"/>
    </source>
</evidence>
<keyword evidence="1" id="KW-1133">Transmembrane helix</keyword>
<dbReference type="PANTHER" id="PTHR33115:SF11">
    <property type="entry name" value="OS07G0654700 PROTEIN"/>
    <property type="match status" value="1"/>
</dbReference>
<evidence type="ECO:0000313" key="3">
    <source>
        <dbReference type="Proteomes" id="UP000604825"/>
    </source>
</evidence>